<reference evidence="1 2" key="1">
    <citation type="submission" date="2020-08" db="EMBL/GenBank/DDBJ databases">
        <title>Genomic Encyclopedia of Type Strains, Phase IV (KMG-IV): sequencing the most valuable type-strain genomes for metagenomic binning, comparative biology and taxonomic classification.</title>
        <authorList>
            <person name="Goeker M."/>
        </authorList>
    </citation>
    <scope>NUCLEOTIDE SEQUENCE [LARGE SCALE GENOMIC DNA]</scope>
    <source>
        <strain evidence="1 2">DSM 29854</strain>
    </source>
</reference>
<accession>A0A839GEV8</accession>
<proteinExistence type="predicted"/>
<keyword evidence="2" id="KW-1185">Reference proteome</keyword>
<dbReference type="AlphaFoldDB" id="A0A839GEV8"/>
<sequence>MDREGGVKIFIYRFCKRTPFRSRNIWKRISEVSAVAYGKVKEMPL</sequence>
<dbReference type="EMBL" id="JACJIQ010000011">
    <property type="protein sequence ID" value="MBA9078154.1"/>
    <property type="molecule type" value="Genomic_DNA"/>
</dbReference>
<protein>
    <submittedName>
        <fullName evidence="1">Uncharacterized protein</fullName>
    </submittedName>
</protein>
<evidence type="ECO:0000313" key="1">
    <source>
        <dbReference type="EMBL" id="MBA9078154.1"/>
    </source>
</evidence>
<comment type="caution">
    <text evidence="1">The sequence shown here is derived from an EMBL/GenBank/DDBJ whole genome shotgun (WGS) entry which is preliminary data.</text>
</comment>
<dbReference type="Proteomes" id="UP000563094">
    <property type="component" value="Unassembled WGS sequence"/>
</dbReference>
<name>A0A839GEV8_9BACT</name>
<evidence type="ECO:0000313" key="2">
    <source>
        <dbReference type="Proteomes" id="UP000563094"/>
    </source>
</evidence>
<gene>
    <name evidence="1" type="ORF">FHS90_002878</name>
</gene>
<organism evidence="1 2">
    <name type="scientific">Rufibacter quisquiliarum</name>
    <dbReference type="NCBI Taxonomy" id="1549639"/>
    <lineage>
        <taxon>Bacteria</taxon>
        <taxon>Pseudomonadati</taxon>
        <taxon>Bacteroidota</taxon>
        <taxon>Cytophagia</taxon>
        <taxon>Cytophagales</taxon>
        <taxon>Hymenobacteraceae</taxon>
        <taxon>Rufibacter</taxon>
    </lineage>
</organism>